<reference evidence="3 4" key="1">
    <citation type="journal article" date="2018" name="Mycol. Prog.">
        <title>Coniella lustricola, a new species from submerged detritus.</title>
        <authorList>
            <person name="Raudabaugh D.B."/>
            <person name="Iturriaga T."/>
            <person name="Carver A."/>
            <person name="Mondo S."/>
            <person name="Pangilinan J."/>
            <person name="Lipzen A."/>
            <person name="He G."/>
            <person name="Amirebrahimi M."/>
            <person name="Grigoriev I.V."/>
            <person name="Miller A.N."/>
        </authorList>
    </citation>
    <scope>NUCLEOTIDE SEQUENCE [LARGE SCALE GENOMIC DNA]</scope>
    <source>
        <strain evidence="3 4">B22-T-1</strain>
    </source>
</reference>
<dbReference type="InterPro" id="IPR004104">
    <property type="entry name" value="Gfo/Idh/MocA-like_OxRdtase_C"/>
</dbReference>
<evidence type="ECO:0000259" key="2">
    <source>
        <dbReference type="Pfam" id="PF02894"/>
    </source>
</evidence>
<dbReference type="InParanoid" id="A0A2T3AHY7"/>
<dbReference type="SUPFAM" id="SSF51735">
    <property type="entry name" value="NAD(P)-binding Rossmann-fold domains"/>
    <property type="match status" value="1"/>
</dbReference>
<proteinExistence type="predicted"/>
<sequence>MTLSPIPIAIIGGGIFVKDQHLPAVLATPQLALKVIYSRSLASAQSTSELLPAQHGAVELYAEDAGPAKTFADVLARTDIVGVIIALPIANQPTFIEAALKAGKHVLAEKPVAPDVAGAKKLIATYREIASQTSSIAPTWSVAEQFRFLPKYVWAAQQARTLGKVIGFDFRVFQLCREDNKYFQTSWRKNPTHNYGFLLDGGVHHTAVVRMFLGDNRPASVVGYSSLAQEYLAPVDTLGAVIKTQSGAVGNFSCSWGTTIPRTATYQVACENGSVTIDGDKGLIVYKDGRKEEQDFPFTAGAGVQEEVQAWAAVLAEGKENPLLTPELTLGDLELLELMLRSAEDSGAAKTLALQ</sequence>
<dbReference type="PANTHER" id="PTHR42840">
    <property type="entry name" value="NAD(P)-BINDING ROSSMANN-FOLD SUPERFAMILY PROTEIN-RELATED"/>
    <property type="match status" value="1"/>
</dbReference>
<name>A0A2T3AHY7_9PEZI</name>
<accession>A0A2T3AHY7</accession>
<dbReference type="Pfam" id="PF02894">
    <property type="entry name" value="GFO_IDH_MocA_C"/>
    <property type="match status" value="1"/>
</dbReference>
<gene>
    <name evidence="3" type="ORF">BD289DRAFT_490710</name>
</gene>
<evidence type="ECO:0000313" key="3">
    <source>
        <dbReference type="EMBL" id="PSR99016.1"/>
    </source>
</evidence>
<dbReference type="GO" id="GO:0016491">
    <property type="term" value="F:oxidoreductase activity"/>
    <property type="evidence" value="ECO:0007669"/>
    <property type="project" value="TreeGrafter"/>
</dbReference>
<dbReference type="STRING" id="2025994.A0A2T3AHY7"/>
<dbReference type="OrthoDB" id="64915at2759"/>
<dbReference type="AlphaFoldDB" id="A0A2T3AHY7"/>
<dbReference type="SUPFAM" id="SSF55347">
    <property type="entry name" value="Glyceraldehyde-3-phosphate dehydrogenase-like, C-terminal domain"/>
    <property type="match status" value="1"/>
</dbReference>
<dbReference type="PANTHER" id="PTHR42840:SF5">
    <property type="entry name" value="NAD(P)-BINDING ROSSMANN-FOLD SUPERFAMILY PROTEIN"/>
    <property type="match status" value="1"/>
</dbReference>
<keyword evidence="4" id="KW-1185">Reference proteome</keyword>
<protein>
    <submittedName>
        <fullName evidence="3">NAD-binding Rossmann fold oxidoreductase</fullName>
    </submittedName>
</protein>
<dbReference type="Pfam" id="PF01408">
    <property type="entry name" value="GFO_IDH_MocA"/>
    <property type="match status" value="1"/>
</dbReference>
<dbReference type="EMBL" id="KZ678387">
    <property type="protein sequence ID" value="PSR99016.1"/>
    <property type="molecule type" value="Genomic_DNA"/>
</dbReference>
<dbReference type="FunCoup" id="A0A2T3AHY7">
    <property type="interactions" value="249"/>
</dbReference>
<evidence type="ECO:0000259" key="1">
    <source>
        <dbReference type="Pfam" id="PF01408"/>
    </source>
</evidence>
<dbReference type="Proteomes" id="UP000241462">
    <property type="component" value="Unassembled WGS sequence"/>
</dbReference>
<organism evidence="3 4">
    <name type="scientific">Coniella lustricola</name>
    <dbReference type="NCBI Taxonomy" id="2025994"/>
    <lineage>
        <taxon>Eukaryota</taxon>
        <taxon>Fungi</taxon>
        <taxon>Dikarya</taxon>
        <taxon>Ascomycota</taxon>
        <taxon>Pezizomycotina</taxon>
        <taxon>Sordariomycetes</taxon>
        <taxon>Sordariomycetidae</taxon>
        <taxon>Diaporthales</taxon>
        <taxon>Schizoparmaceae</taxon>
        <taxon>Coniella</taxon>
    </lineage>
</organism>
<dbReference type="InterPro" id="IPR036291">
    <property type="entry name" value="NAD(P)-bd_dom_sf"/>
</dbReference>
<feature type="domain" description="Gfo/Idh/MocA-like oxidoreductase N-terminal" evidence="1">
    <location>
        <begin position="8"/>
        <end position="128"/>
    </location>
</feature>
<feature type="domain" description="Gfo/Idh/MocA-like oxidoreductase C-terminal" evidence="2">
    <location>
        <begin position="161"/>
        <end position="346"/>
    </location>
</feature>
<dbReference type="GO" id="GO:0005737">
    <property type="term" value="C:cytoplasm"/>
    <property type="evidence" value="ECO:0007669"/>
    <property type="project" value="TreeGrafter"/>
</dbReference>
<dbReference type="GO" id="GO:0006740">
    <property type="term" value="P:NADPH regeneration"/>
    <property type="evidence" value="ECO:0007669"/>
    <property type="project" value="TreeGrafter"/>
</dbReference>
<dbReference type="GO" id="GO:0000166">
    <property type="term" value="F:nucleotide binding"/>
    <property type="evidence" value="ECO:0007669"/>
    <property type="project" value="InterPro"/>
</dbReference>
<dbReference type="Gene3D" id="3.30.360.10">
    <property type="entry name" value="Dihydrodipicolinate Reductase, domain 2"/>
    <property type="match status" value="1"/>
</dbReference>
<dbReference type="Gene3D" id="3.40.50.720">
    <property type="entry name" value="NAD(P)-binding Rossmann-like Domain"/>
    <property type="match status" value="1"/>
</dbReference>
<dbReference type="InterPro" id="IPR000683">
    <property type="entry name" value="Gfo/Idh/MocA-like_OxRdtase_N"/>
</dbReference>
<evidence type="ECO:0000313" key="4">
    <source>
        <dbReference type="Proteomes" id="UP000241462"/>
    </source>
</evidence>